<organism evidence="2 3">
    <name type="scientific">Streptococcus salivarius</name>
    <dbReference type="NCBI Taxonomy" id="1304"/>
    <lineage>
        <taxon>Bacteria</taxon>
        <taxon>Bacillati</taxon>
        <taxon>Bacillota</taxon>
        <taxon>Bacilli</taxon>
        <taxon>Lactobacillales</taxon>
        <taxon>Streptococcaceae</taxon>
        <taxon>Streptococcus</taxon>
    </lineage>
</organism>
<evidence type="ECO:0000313" key="3">
    <source>
        <dbReference type="Proteomes" id="UP000422997"/>
    </source>
</evidence>
<feature type="transmembrane region" description="Helical" evidence="1">
    <location>
        <begin position="160"/>
        <end position="182"/>
    </location>
</feature>
<feature type="transmembrane region" description="Helical" evidence="1">
    <location>
        <begin position="57"/>
        <end position="77"/>
    </location>
</feature>
<sequence length="274" mass="32328">MGSLSSKLKKKIYKHFKKIVLGLSIWSLWSPTIYLIFQLTGVENKEFFNFTWLTPKTIFQIVFLLVIIFIIFMMLGFHESNLMSKDRKPISIPDSEEKFWNKNCVKLARKNPDYEGSVDFMMDNDYKFLSQKLFSSIIAVTTILFSTLPQKILTPELKNLFLLYICITGGIYILSFLYLYFASLKKEKRSIWEYLFMFYSILCNLFAIVFFLILFFDVSPSVISNSHKLNISSICFRNMYLGAIFVGFVIFFISFVLVPLRVHKFKQKWENKIQ</sequence>
<dbReference type="EMBL" id="CP018188">
    <property type="protein sequence ID" value="QGU81749.1"/>
    <property type="molecule type" value="Genomic_DNA"/>
</dbReference>
<dbReference type="RefSeq" id="WP_156247210.1">
    <property type="nucleotide sequence ID" value="NZ_CP018188.1"/>
</dbReference>
<protein>
    <recommendedName>
        <fullName evidence="4">ABC transporter permease</fullName>
    </recommendedName>
</protein>
<name>A0AB37DD70_STRSL</name>
<evidence type="ECO:0000313" key="2">
    <source>
        <dbReference type="EMBL" id="QGU81749.1"/>
    </source>
</evidence>
<dbReference type="Proteomes" id="UP000422997">
    <property type="component" value="Plasmid unnamed"/>
</dbReference>
<gene>
    <name evidence="2" type="ORF">BSR19_11535</name>
</gene>
<feature type="transmembrane region" description="Helical" evidence="1">
    <location>
        <begin position="239"/>
        <end position="260"/>
    </location>
</feature>
<keyword evidence="2" id="KW-0614">Plasmid</keyword>
<keyword evidence="1" id="KW-0472">Membrane</keyword>
<feature type="transmembrane region" description="Helical" evidence="1">
    <location>
        <begin position="194"/>
        <end position="216"/>
    </location>
</feature>
<proteinExistence type="predicted"/>
<accession>A0AB37DD70</accession>
<evidence type="ECO:0008006" key="4">
    <source>
        <dbReference type="Google" id="ProtNLM"/>
    </source>
</evidence>
<evidence type="ECO:0000256" key="1">
    <source>
        <dbReference type="SAM" id="Phobius"/>
    </source>
</evidence>
<dbReference type="AlphaFoldDB" id="A0AB37DD70"/>
<feature type="transmembrane region" description="Helical" evidence="1">
    <location>
        <begin position="129"/>
        <end position="148"/>
    </location>
</feature>
<keyword evidence="1" id="KW-0812">Transmembrane</keyword>
<feature type="transmembrane region" description="Helical" evidence="1">
    <location>
        <begin position="20"/>
        <end position="37"/>
    </location>
</feature>
<reference evidence="2 3" key="1">
    <citation type="submission" date="2016-11" db="EMBL/GenBank/DDBJ databases">
        <title>The potential of Streptococcus salivarius to inhibit the production of volatile sulphur compounds in the oral cavity.</title>
        <authorList>
            <person name="Sun L."/>
            <person name="Li Z."/>
            <person name="Jin D."/>
            <person name="Zhao H."/>
        </authorList>
    </citation>
    <scope>NUCLEOTIDE SEQUENCE [LARGE SCALE GENOMIC DNA]</scope>
    <source>
        <strain evidence="2 3">ICDC2</strain>
        <plasmid evidence="3">Plasmid</plasmid>
    </source>
</reference>
<keyword evidence="1" id="KW-1133">Transmembrane helix</keyword>
<geneLocation type="plasmid" evidence="3"/>